<feature type="domain" description="Helix-hairpin-helix DNA-binding motif class 1" evidence="22">
    <location>
        <begin position="56"/>
        <end position="75"/>
    </location>
</feature>
<keyword evidence="15" id="KW-0234">DNA repair</keyword>
<comment type="cofactor">
    <cofactor evidence="1">
        <name>Mg(2+)</name>
        <dbReference type="ChEBI" id="CHEBI:18420"/>
    </cofactor>
</comment>
<keyword evidence="11" id="KW-0227">DNA damage</keyword>
<keyword evidence="6" id="KW-0488">Methylation</keyword>
<evidence type="ECO:0000256" key="20">
    <source>
        <dbReference type="ARBA" id="ARBA00045548"/>
    </source>
</evidence>
<keyword evidence="13" id="KW-0239">DNA-directed DNA polymerase</keyword>
<proteinExistence type="predicted"/>
<feature type="domain" description="Helix-hairpin-helix DNA-binding motif class 1" evidence="22">
    <location>
        <begin position="131"/>
        <end position="150"/>
    </location>
</feature>
<feature type="domain" description="Helix-hairpin-helix DNA-binding motif class 1" evidence="22">
    <location>
        <begin position="96"/>
        <end position="115"/>
    </location>
</feature>
<evidence type="ECO:0000256" key="3">
    <source>
        <dbReference type="ARBA" id="ARBA00012417"/>
    </source>
</evidence>
<dbReference type="PANTHER" id="PTHR11276:SF28">
    <property type="entry name" value="DNA POLYMERASE LAMBDA"/>
    <property type="match status" value="1"/>
</dbReference>
<dbReference type="GO" id="GO:0003677">
    <property type="term" value="F:DNA binding"/>
    <property type="evidence" value="ECO:0007669"/>
    <property type="project" value="InterPro"/>
</dbReference>
<name>A0A7G5XJB8_9BACT</name>
<keyword evidence="12" id="KW-0832">Ubl conjugation</keyword>
<keyword evidence="14" id="KW-0915">Sodium</keyword>
<evidence type="ECO:0000256" key="15">
    <source>
        <dbReference type="ARBA" id="ARBA00023204"/>
    </source>
</evidence>
<dbReference type="InterPro" id="IPR027421">
    <property type="entry name" value="DNA_pol_lamdba_lyase_dom_sf"/>
</dbReference>
<evidence type="ECO:0000256" key="21">
    <source>
        <dbReference type="ARBA" id="ARBA00049244"/>
    </source>
</evidence>
<dbReference type="InterPro" id="IPR028207">
    <property type="entry name" value="DNA_pol_B_palm_palm"/>
</dbReference>
<evidence type="ECO:0000259" key="22">
    <source>
        <dbReference type="SMART" id="SM00278"/>
    </source>
</evidence>
<evidence type="ECO:0000256" key="7">
    <source>
        <dbReference type="ARBA" id="ARBA00022634"/>
    </source>
</evidence>
<evidence type="ECO:0000256" key="8">
    <source>
        <dbReference type="ARBA" id="ARBA00022679"/>
    </source>
</evidence>
<gene>
    <name evidence="24" type="ORF">H4075_05035</name>
</gene>
<dbReference type="CDD" id="cd00141">
    <property type="entry name" value="NT_POLXc"/>
    <property type="match status" value="1"/>
</dbReference>
<dbReference type="GO" id="GO:0006281">
    <property type="term" value="P:DNA repair"/>
    <property type="evidence" value="ECO:0007669"/>
    <property type="project" value="UniProtKB-KW"/>
</dbReference>
<evidence type="ECO:0000313" key="24">
    <source>
        <dbReference type="EMBL" id="QNA45571.1"/>
    </source>
</evidence>
<dbReference type="InterPro" id="IPR022312">
    <property type="entry name" value="DNA_pol_X"/>
</dbReference>
<sequence length="344" mass="39250">MKHPANNTRLSNIFHSMADCYSYLGPTERFRSIAYENAAKILFNMNEDISMYKDVKALDALGGIGESIAMKIIEYLRTGKIKAYEQLKQKVPFELLELMNITGFGPATLRTLHKQLHINSKQDLVDALQHNRLSKLKGFGPTKISNMMQALKLEKENKKRLALAEAEKIGNKLLSLVKTFPGVKRAELAGSLRRKKETIGDIDLIITANEKDRKKIITKLTNMQGVDKVIAAGRTKASIVLKEQQVQVDVRIVSDHEFGAAMLYFTGSKEHNIKLRSIAKERGFKINEYGIFNEQDEWLAGETEEEMYRFLGMNYIPPEKRLNKGEIEQAMRKRPVEILKKKHL</sequence>
<dbReference type="EMBL" id="CP060007">
    <property type="protein sequence ID" value="QNA45571.1"/>
    <property type="molecule type" value="Genomic_DNA"/>
</dbReference>
<feature type="domain" description="DNA-directed DNA polymerase X" evidence="23">
    <location>
        <begin position="4"/>
        <end position="322"/>
    </location>
</feature>
<evidence type="ECO:0000256" key="11">
    <source>
        <dbReference type="ARBA" id="ARBA00022763"/>
    </source>
</evidence>
<evidence type="ECO:0000256" key="16">
    <source>
        <dbReference type="ARBA" id="ARBA00035717"/>
    </source>
</evidence>
<evidence type="ECO:0000256" key="18">
    <source>
        <dbReference type="ARBA" id="ARBA00044632"/>
    </source>
</evidence>
<keyword evidence="10" id="KW-0235">DNA replication</keyword>
<dbReference type="InterPro" id="IPR037160">
    <property type="entry name" value="DNA_Pol_thumb_sf"/>
</dbReference>
<dbReference type="InterPro" id="IPR010996">
    <property type="entry name" value="HHH_MUS81"/>
</dbReference>
<evidence type="ECO:0000256" key="19">
    <source>
        <dbReference type="ARBA" id="ARBA00044678"/>
    </source>
</evidence>
<evidence type="ECO:0000256" key="5">
    <source>
        <dbReference type="ARBA" id="ARBA00020020"/>
    </source>
</evidence>
<dbReference type="KEGG" id="lacs:H4075_05035"/>
<evidence type="ECO:0000256" key="6">
    <source>
        <dbReference type="ARBA" id="ARBA00022481"/>
    </source>
</evidence>
<dbReference type="InterPro" id="IPR029398">
    <property type="entry name" value="PolB_thumb"/>
</dbReference>
<dbReference type="AlphaFoldDB" id="A0A7G5XJB8"/>
<keyword evidence="25" id="KW-1185">Reference proteome</keyword>
<evidence type="ECO:0000256" key="9">
    <source>
        <dbReference type="ARBA" id="ARBA00022695"/>
    </source>
</evidence>
<evidence type="ECO:0000256" key="13">
    <source>
        <dbReference type="ARBA" id="ARBA00022932"/>
    </source>
</evidence>
<dbReference type="InterPro" id="IPR002008">
    <property type="entry name" value="DNA_pol_X_beta-like"/>
</dbReference>
<evidence type="ECO:0000256" key="12">
    <source>
        <dbReference type="ARBA" id="ARBA00022843"/>
    </source>
</evidence>
<evidence type="ECO:0000256" key="14">
    <source>
        <dbReference type="ARBA" id="ARBA00023053"/>
    </source>
</evidence>
<dbReference type="Gene3D" id="1.10.150.20">
    <property type="entry name" value="5' to 3' exonuclease, C-terminal subdomain"/>
    <property type="match status" value="1"/>
</dbReference>
<dbReference type="PRINTS" id="PR00869">
    <property type="entry name" value="DNAPOLX"/>
</dbReference>
<evidence type="ECO:0000256" key="4">
    <source>
        <dbReference type="ARBA" id="ARBA00012720"/>
    </source>
</evidence>
<dbReference type="Gene3D" id="1.10.150.110">
    <property type="entry name" value="DNA polymerase beta, N-terminal domain-like"/>
    <property type="match status" value="1"/>
</dbReference>
<dbReference type="InterPro" id="IPR043519">
    <property type="entry name" value="NT_sf"/>
</dbReference>
<dbReference type="RefSeq" id="WP_182804743.1">
    <property type="nucleotide sequence ID" value="NZ_CP060007.1"/>
</dbReference>
<dbReference type="Pfam" id="PF14716">
    <property type="entry name" value="HHH_8"/>
    <property type="match status" value="1"/>
</dbReference>
<dbReference type="EC" id="4.2.99.18" evidence="4"/>
<dbReference type="SMART" id="SM00483">
    <property type="entry name" value="POLXc"/>
    <property type="match status" value="1"/>
</dbReference>
<dbReference type="SUPFAM" id="SSF47802">
    <property type="entry name" value="DNA polymerase beta, N-terminal domain-like"/>
    <property type="match status" value="1"/>
</dbReference>
<comment type="function">
    <text evidence="20">Repair polymerase that plays a key role in base-excision repair. During this process, the damaged base is excised by specific DNA glycosylases, the DNA backbone is nicked at the abasic site by an apurinic/apyrimidic (AP) endonuclease, and POLB removes 5'-deoxyribose-phosphate from the preincised AP site acting as a 5'-deoxyribose-phosphate lyase (5'-dRP lyase); through its DNA polymerase activity, it adds one nucleotide to the 3' end of the arising single-nucleotide gap. Conducts 'gap-filling' DNA synthesis in a stepwise distributive fashion rather than in a processive fashion as for other DNA polymerases. It is also able to cleave sugar-phosphate bonds 3' to an intact AP site, acting as an AP lyase.</text>
</comment>
<dbReference type="GO" id="GO:0003887">
    <property type="term" value="F:DNA-directed DNA polymerase activity"/>
    <property type="evidence" value="ECO:0007669"/>
    <property type="project" value="UniProtKB-KW"/>
</dbReference>
<evidence type="ECO:0000256" key="17">
    <source>
        <dbReference type="ARBA" id="ARBA00035726"/>
    </source>
</evidence>
<keyword evidence="8" id="KW-0808">Transferase</keyword>
<dbReference type="SMART" id="SM00278">
    <property type="entry name" value="HhH1"/>
    <property type="match status" value="3"/>
</dbReference>
<dbReference type="GO" id="GO:0140078">
    <property type="term" value="F:class I DNA-(apurinic or apyrimidinic site) endonuclease activity"/>
    <property type="evidence" value="ECO:0007669"/>
    <property type="project" value="UniProtKB-EC"/>
</dbReference>
<dbReference type="SUPFAM" id="SSF81301">
    <property type="entry name" value="Nucleotidyltransferase"/>
    <property type="match status" value="1"/>
</dbReference>
<dbReference type="GO" id="GO:0005737">
    <property type="term" value="C:cytoplasm"/>
    <property type="evidence" value="ECO:0007669"/>
    <property type="project" value="UniProtKB-SubCell"/>
</dbReference>
<dbReference type="Pfam" id="PF14791">
    <property type="entry name" value="DNA_pol_B_thumb"/>
    <property type="match status" value="1"/>
</dbReference>
<dbReference type="Gene3D" id="3.30.210.10">
    <property type="entry name" value="DNA polymerase, thumb domain"/>
    <property type="match status" value="1"/>
</dbReference>
<dbReference type="EC" id="2.7.7.7" evidence="3"/>
<dbReference type="InterPro" id="IPR003583">
    <property type="entry name" value="Hlx-hairpin-Hlx_DNA-bd_motif"/>
</dbReference>
<evidence type="ECO:0000313" key="25">
    <source>
        <dbReference type="Proteomes" id="UP000515344"/>
    </source>
</evidence>
<organism evidence="24 25">
    <name type="scientific">Lacibacter sediminis</name>
    <dbReference type="NCBI Taxonomy" id="2760713"/>
    <lineage>
        <taxon>Bacteria</taxon>
        <taxon>Pseudomonadati</taxon>
        <taxon>Bacteroidota</taxon>
        <taxon>Chitinophagia</taxon>
        <taxon>Chitinophagales</taxon>
        <taxon>Chitinophagaceae</taxon>
        <taxon>Lacibacter</taxon>
    </lineage>
</organism>
<dbReference type="Pfam" id="PF14520">
    <property type="entry name" value="HHH_5"/>
    <property type="match status" value="1"/>
</dbReference>
<dbReference type="InterPro" id="IPR002054">
    <property type="entry name" value="DNA-dir_DNA_pol_X"/>
</dbReference>
<evidence type="ECO:0000256" key="2">
    <source>
        <dbReference type="ARBA" id="ARBA00004496"/>
    </source>
</evidence>
<comment type="subcellular location">
    <subcellularLocation>
        <location evidence="2">Cytoplasm</location>
    </subcellularLocation>
</comment>
<evidence type="ECO:0000256" key="1">
    <source>
        <dbReference type="ARBA" id="ARBA00001946"/>
    </source>
</evidence>
<reference evidence="25" key="1">
    <citation type="submission" date="2020-08" db="EMBL/GenBank/DDBJ databases">
        <title>Lacibacter sp. S13-6-6 genome sequencing.</title>
        <authorList>
            <person name="Jin L."/>
        </authorList>
    </citation>
    <scope>NUCLEOTIDE SEQUENCE [LARGE SCALE GENOMIC DNA]</scope>
    <source>
        <strain evidence="25">S13-6-6</strain>
    </source>
</reference>
<protein>
    <recommendedName>
        <fullName evidence="5">DNA polymerase beta</fullName>
        <ecNumber evidence="3">2.7.7.7</ecNumber>
        <ecNumber evidence="4">4.2.99.18</ecNumber>
    </recommendedName>
    <alternativeName>
        <fullName evidence="16">5'-deoxyribose-phosphate lyase</fullName>
    </alternativeName>
    <alternativeName>
        <fullName evidence="17">AP lyase</fullName>
    </alternativeName>
</protein>
<dbReference type="Gene3D" id="3.30.460.10">
    <property type="entry name" value="Beta Polymerase, domain 2"/>
    <property type="match status" value="1"/>
</dbReference>
<comment type="catalytic activity">
    <reaction evidence="19">
        <text>a 5'-end 2'-deoxyribose-2'-deoxyribonucleotide-DNA = (2E,4S)-4-hydroxypenten-2-al-5-phosphate + a 5'-end 5'-phospho-2'-deoxyribonucleoside-DNA + H(+)</text>
        <dbReference type="Rhea" id="RHEA:76255"/>
        <dbReference type="Rhea" id="RHEA-COMP:13180"/>
        <dbReference type="Rhea" id="RHEA-COMP:18657"/>
        <dbReference type="ChEBI" id="CHEBI:15378"/>
        <dbReference type="ChEBI" id="CHEBI:136412"/>
        <dbReference type="ChEBI" id="CHEBI:195194"/>
        <dbReference type="ChEBI" id="CHEBI:195195"/>
    </reaction>
</comment>
<dbReference type="PRINTS" id="PR00870">
    <property type="entry name" value="DNAPOLXBETA"/>
</dbReference>
<keyword evidence="9" id="KW-0548">Nucleotidyltransferase</keyword>
<dbReference type="PANTHER" id="PTHR11276">
    <property type="entry name" value="DNA POLYMERASE TYPE-X FAMILY MEMBER"/>
    <property type="match status" value="1"/>
</dbReference>
<dbReference type="Proteomes" id="UP000515344">
    <property type="component" value="Chromosome"/>
</dbReference>
<keyword evidence="7" id="KW-0237">DNA synthesis</keyword>
<comment type="catalytic activity">
    <reaction evidence="21">
        <text>DNA(n) + a 2'-deoxyribonucleoside 5'-triphosphate = DNA(n+1) + diphosphate</text>
        <dbReference type="Rhea" id="RHEA:22508"/>
        <dbReference type="Rhea" id="RHEA-COMP:17339"/>
        <dbReference type="Rhea" id="RHEA-COMP:17340"/>
        <dbReference type="ChEBI" id="CHEBI:33019"/>
        <dbReference type="ChEBI" id="CHEBI:61560"/>
        <dbReference type="ChEBI" id="CHEBI:173112"/>
        <dbReference type="EC" id="2.7.7.7"/>
    </reaction>
</comment>
<accession>A0A7G5XJB8</accession>
<dbReference type="Pfam" id="PF14792">
    <property type="entry name" value="DNA_pol_B_palm"/>
    <property type="match status" value="1"/>
</dbReference>
<evidence type="ECO:0000256" key="10">
    <source>
        <dbReference type="ARBA" id="ARBA00022705"/>
    </source>
</evidence>
<evidence type="ECO:0000259" key="23">
    <source>
        <dbReference type="SMART" id="SM00483"/>
    </source>
</evidence>
<comment type="catalytic activity">
    <reaction evidence="18">
        <text>2'-deoxyribonucleotide-(2'-deoxyribose 5'-phosphate)-2'-deoxyribonucleotide-DNA = a 3'-end 2'-deoxyribonucleotide-(2,3-dehydro-2,3-deoxyribose 5'-phosphate)-DNA + a 5'-end 5'-phospho-2'-deoxyribonucleoside-DNA + H(+)</text>
        <dbReference type="Rhea" id="RHEA:66592"/>
        <dbReference type="Rhea" id="RHEA-COMP:13180"/>
        <dbReference type="Rhea" id="RHEA-COMP:16897"/>
        <dbReference type="Rhea" id="RHEA-COMP:17067"/>
        <dbReference type="ChEBI" id="CHEBI:15378"/>
        <dbReference type="ChEBI" id="CHEBI:136412"/>
        <dbReference type="ChEBI" id="CHEBI:157695"/>
        <dbReference type="ChEBI" id="CHEBI:167181"/>
        <dbReference type="EC" id="4.2.99.18"/>
    </reaction>
</comment>